<organism evidence="1 2">
    <name type="scientific">Rufibacter immobilis</name>
    <dbReference type="NCBI Taxonomy" id="1348778"/>
    <lineage>
        <taxon>Bacteria</taxon>
        <taxon>Pseudomonadati</taxon>
        <taxon>Bacteroidota</taxon>
        <taxon>Cytophagia</taxon>
        <taxon>Cytophagales</taxon>
        <taxon>Hymenobacteraceae</taxon>
        <taxon>Rufibacter</taxon>
    </lineage>
</organism>
<evidence type="ECO:0000313" key="1">
    <source>
        <dbReference type="EMBL" id="RNI27389.1"/>
    </source>
</evidence>
<dbReference type="PANTHER" id="PTHR31793">
    <property type="entry name" value="4-HYDROXYBENZOYL-COA THIOESTERASE FAMILY MEMBER"/>
    <property type="match status" value="1"/>
</dbReference>
<accession>A0A3M9MPE7</accession>
<keyword evidence="2" id="KW-1185">Reference proteome</keyword>
<dbReference type="RefSeq" id="WP_123133857.1">
    <property type="nucleotide sequence ID" value="NZ_RJJE01000017.1"/>
</dbReference>
<dbReference type="GO" id="GO:0047617">
    <property type="term" value="F:fatty acyl-CoA hydrolase activity"/>
    <property type="evidence" value="ECO:0007669"/>
    <property type="project" value="TreeGrafter"/>
</dbReference>
<comment type="caution">
    <text evidence="1">The sequence shown here is derived from an EMBL/GenBank/DDBJ whole genome shotgun (WGS) entry which is preliminary data.</text>
</comment>
<evidence type="ECO:0000313" key="2">
    <source>
        <dbReference type="Proteomes" id="UP000271010"/>
    </source>
</evidence>
<dbReference type="Proteomes" id="UP000271010">
    <property type="component" value="Unassembled WGS sequence"/>
</dbReference>
<dbReference type="Gene3D" id="3.10.129.10">
    <property type="entry name" value="Hotdog Thioesterase"/>
    <property type="match status" value="1"/>
</dbReference>
<dbReference type="AlphaFoldDB" id="A0A3M9MPE7"/>
<protein>
    <submittedName>
        <fullName evidence="1">Thioesterase</fullName>
    </submittedName>
</protein>
<name>A0A3M9MPE7_9BACT</name>
<sequence length="144" mass="16411">MSIVYEGHVIWAQVDANMHLRHSAYADFAAQARISMLDSLGLDVKAFQKLHLGPILFREELQYLREVGINDTVKIHSVLSKSRPDGSRWSIRHELYRGDGVKAAIIHVDGAWIDLFKRKLGALPEDLAQKFMTLPRAEDFVLEE</sequence>
<dbReference type="OrthoDB" id="760345at2"/>
<reference evidence="1 2" key="1">
    <citation type="submission" date="2018-11" db="EMBL/GenBank/DDBJ databases">
        <title>Rufibacter latericius sp. nov., isolated from water in Baiyang Lake.</title>
        <authorList>
            <person name="Yang Y."/>
        </authorList>
    </citation>
    <scope>NUCLEOTIDE SEQUENCE [LARGE SCALE GENOMIC DNA]</scope>
    <source>
        <strain evidence="1 2">MCC P1</strain>
    </source>
</reference>
<dbReference type="EMBL" id="RJJE01000017">
    <property type="protein sequence ID" value="RNI27389.1"/>
    <property type="molecule type" value="Genomic_DNA"/>
</dbReference>
<dbReference type="InterPro" id="IPR050563">
    <property type="entry name" value="4-hydroxybenzoyl-CoA_TE"/>
</dbReference>
<dbReference type="SUPFAM" id="SSF54637">
    <property type="entry name" value="Thioesterase/thiol ester dehydrase-isomerase"/>
    <property type="match status" value="1"/>
</dbReference>
<dbReference type="CDD" id="cd00586">
    <property type="entry name" value="4HBT"/>
    <property type="match status" value="1"/>
</dbReference>
<dbReference type="InterPro" id="IPR029069">
    <property type="entry name" value="HotDog_dom_sf"/>
</dbReference>
<proteinExistence type="predicted"/>
<dbReference type="Pfam" id="PF13279">
    <property type="entry name" value="4HBT_2"/>
    <property type="match status" value="1"/>
</dbReference>
<dbReference type="PANTHER" id="PTHR31793:SF24">
    <property type="entry name" value="LONG-CHAIN ACYL-COA THIOESTERASE FADM"/>
    <property type="match status" value="1"/>
</dbReference>
<gene>
    <name evidence="1" type="ORF">EFA69_14715</name>
</gene>